<reference evidence="5" key="1">
    <citation type="journal article" date="2015" name="Nature">
        <title>Complex archaea that bridge the gap between prokaryotes and eukaryotes.</title>
        <authorList>
            <person name="Spang A."/>
            <person name="Saw J.H."/>
            <person name="Jorgensen S.L."/>
            <person name="Zaremba-Niedzwiedzka K."/>
            <person name="Martijn J."/>
            <person name="Lind A.E."/>
            <person name="van Eijk R."/>
            <person name="Schleper C."/>
            <person name="Guy L."/>
            <person name="Ettema T.J."/>
        </authorList>
    </citation>
    <scope>NUCLEOTIDE SEQUENCE</scope>
</reference>
<dbReference type="Pfam" id="PF00460">
    <property type="entry name" value="Flg_bb_rod"/>
    <property type="match status" value="1"/>
</dbReference>
<dbReference type="AlphaFoldDB" id="A0A0F9U6F8"/>
<accession>A0A0F9U6F8</accession>
<evidence type="ECO:0000256" key="2">
    <source>
        <dbReference type="ARBA" id="ARBA00009677"/>
    </source>
</evidence>
<evidence type="ECO:0000256" key="1">
    <source>
        <dbReference type="ARBA" id="ARBA00004117"/>
    </source>
</evidence>
<dbReference type="InterPro" id="IPR001444">
    <property type="entry name" value="Flag_bb_rod_N"/>
</dbReference>
<comment type="caution">
    <text evidence="5">The sequence shown here is derived from an EMBL/GenBank/DDBJ whole genome shotgun (WGS) entry which is preliminary data.</text>
</comment>
<evidence type="ECO:0000313" key="5">
    <source>
        <dbReference type="EMBL" id="KKN87214.1"/>
    </source>
</evidence>
<dbReference type="PROSITE" id="PS00588">
    <property type="entry name" value="FLAGELLA_BB_ROD"/>
    <property type="match status" value="1"/>
</dbReference>
<dbReference type="GO" id="GO:0030694">
    <property type="term" value="C:bacterial-type flagellum basal body, rod"/>
    <property type="evidence" value="ECO:0007669"/>
    <property type="project" value="InterPro"/>
</dbReference>
<dbReference type="GO" id="GO:0071973">
    <property type="term" value="P:bacterial-type flagellum-dependent cell motility"/>
    <property type="evidence" value="ECO:0007669"/>
    <property type="project" value="InterPro"/>
</dbReference>
<dbReference type="InterPro" id="IPR019776">
    <property type="entry name" value="Flagellar_basal_body_rod_CS"/>
</dbReference>
<organism evidence="5">
    <name type="scientific">marine sediment metagenome</name>
    <dbReference type="NCBI Taxonomy" id="412755"/>
    <lineage>
        <taxon>unclassified sequences</taxon>
        <taxon>metagenomes</taxon>
        <taxon>ecological metagenomes</taxon>
    </lineage>
</organism>
<comment type="subcellular location">
    <subcellularLocation>
        <location evidence="1">Bacterial flagellum basal body</location>
    </subcellularLocation>
</comment>
<proteinExistence type="inferred from homology"/>
<dbReference type="NCBIfam" id="NF004653">
    <property type="entry name" value="PRK06003.1"/>
    <property type="match status" value="1"/>
</dbReference>
<protein>
    <recommendedName>
        <fullName evidence="4">Flagellar basal body rod protein N-terminal domain-containing protein</fullName>
    </recommendedName>
</protein>
<feature type="domain" description="Flagellar basal body rod protein N-terminal" evidence="4">
    <location>
        <begin position="17"/>
        <end position="37"/>
    </location>
</feature>
<evidence type="ECO:0000256" key="3">
    <source>
        <dbReference type="ARBA" id="ARBA00023143"/>
    </source>
</evidence>
<dbReference type="InterPro" id="IPR006300">
    <property type="entry name" value="FlgB"/>
</dbReference>
<evidence type="ECO:0000259" key="4">
    <source>
        <dbReference type="Pfam" id="PF00460"/>
    </source>
</evidence>
<dbReference type="NCBIfam" id="TIGR01396">
    <property type="entry name" value="FlgB"/>
    <property type="match status" value="1"/>
</dbReference>
<keyword evidence="3" id="KW-0975">Bacterial flagellum</keyword>
<gene>
    <name evidence="5" type="ORF">LCGC14_0260600</name>
</gene>
<name>A0A0F9U6F8_9ZZZZ</name>
<sequence>MEQVYLFGIASQRTSWLATRQTVVAENVANANTPGYKAKDLASFSDVLASTRLDLVSSSNMHMASLGGTSDSQDVVTETPWDVTHSGNSVSLEQEMLKAGEISRAYSLDTSVVKAFHRLLVMSVKG</sequence>
<comment type="similarity">
    <text evidence="2">Belongs to the flagella basal body rod proteins family.</text>
</comment>
<dbReference type="EMBL" id="LAZR01000140">
    <property type="protein sequence ID" value="KKN87214.1"/>
    <property type="molecule type" value="Genomic_DNA"/>
</dbReference>